<dbReference type="Gene3D" id="3.40.50.980">
    <property type="match status" value="1"/>
</dbReference>
<proteinExistence type="predicted"/>
<dbReference type="InterPro" id="IPR050237">
    <property type="entry name" value="ATP-dep_AMP-bd_enzyme"/>
</dbReference>
<dbReference type="EMBL" id="UINC01032947">
    <property type="protein sequence ID" value="SVB21443.1"/>
    <property type="molecule type" value="Genomic_DNA"/>
</dbReference>
<organism evidence="2">
    <name type="scientific">marine metagenome</name>
    <dbReference type="NCBI Taxonomy" id="408172"/>
    <lineage>
        <taxon>unclassified sequences</taxon>
        <taxon>metagenomes</taxon>
        <taxon>ecological metagenomes</taxon>
    </lineage>
</organism>
<gene>
    <name evidence="2" type="ORF">METZ01_LOCUS174297</name>
</gene>
<accession>A0A382C857</accession>
<dbReference type="AlphaFoldDB" id="A0A382C857"/>
<protein>
    <recommendedName>
        <fullName evidence="1">AMP-dependent synthetase/ligase domain-containing protein</fullName>
    </recommendedName>
</protein>
<evidence type="ECO:0000313" key="2">
    <source>
        <dbReference type="EMBL" id="SVB21443.1"/>
    </source>
</evidence>
<dbReference type="InterPro" id="IPR000873">
    <property type="entry name" value="AMP-dep_synth/lig_dom"/>
</dbReference>
<sequence length="88" mass="10178">MNYPAEDWIRHHARFAPSKQALVDLASDRAYTYAELDVRITKSAVYFRDSLGVERGDRIAVVCHNDSDVFEIQFACRRLGAIFMPLNW</sequence>
<dbReference type="SUPFAM" id="SSF56801">
    <property type="entry name" value="Acetyl-CoA synthetase-like"/>
    <property type="match status" value="1"/>
</dbReference>
<feature type="domain" description="AMP-dependent synthetase/ligase" evidence="1">
    <location>
        <begin position="10"/>
        <end position="87"/>
    </location>
</feature>
<name>A0A382C857_9ZZZZ</name>
<reference evidence="2" key="1">
    <citation type="submission" date="2018-05" db="EMBL/GenBank/DDBJ databases">
        <authorList>
            <person name="Lanie J.A."/>
            <person name="Ng W.-L."/>
            <person name="Kazmierczak K.M."/>
            <person name="Andrzejewski T.M."/>
            <person name="Davidsen T.M."/>
            <person name="Wayne K.J."/>
            <person name="Tettelin H."/>
            <person name="Glass J.I."/>
            <person name="Rusch D."/>
            <person name="Podicherti R."/>
            <person name="Tsui H.-C.T."/>
            <person name="Winkler M.E."/>
        </authorList>
    </citation>
    <scope>NUCLEOTIDE SEQUENCE</scope>
</reference>
<feature type="non-terminal residue" evidence="2">
    <location>
        <position position="88"/>
    </location>
</feature>
<dbReference type="Pfam" id="PF00501">
    <property type="entry name" value="AMP-binding"/>
    <property type="match status" value="1"/>
</dbReference>
<dbReference type="PANTHER" id="PTHR43767:SF1">
    <property type="entry name" value="NONRIBOSOMAL PEPTIDE SYNTHASE PES1 (EUROFUNG)-RELATED"/>
    <property type="match status" value="1"/>
</dbReference>
<dbReference type="PANTHER" id="PTHR43767">
    <property type="entry name" value="LONG-CHAIN-FATTY-ACID--COA LIGASE"/>
    <property type="match status" value="1"/>
</dbReference>
<evidence type="ECO:0000259" key="1">
    <source>
        <dbReference type="Pfam" id="PF00501"/>
    </source>
</evidence>